<evidence type="ECO:0000313" key="4">
    <source>
        <dbReference type="Proteomes" id="UP001236806"/>
    </source>
</evidence>
<dbReference type="Proteomes" id="UP001236806">
    <property type="component" value="Unassembled WGS sequence"/>
</dbReference>
<name>A0ABU0PKY5_9MICC</name>
<feature type="signal peptide" evidence="2">
    <location>
        <begin position="1"/>
        <end position="25"/>
    </location>
</feature>
<dbReference type="EMBL" id="JAUSXB010000001">
    <property type="protein sequence ID" value="MDQ0673926.1"/>
    <property type="molecule type" value="Genomic_DNA"/>
</dbReference>
<evidence type="ECO:0000256" key="2">
    <source>
        <dbReference type="SAM" id="SignalP"/>
    </source>
</evidence>
<evidence type="ECO:0000313" key="3">
    <source>
        <dbReference type="EMBL" id="MDQ0673926.1"/>
    </source>
</evidence>
<comment type="caution">
    <text evidence="3">The sequence shown here is derived from an EMBL/GenBank/DDBJ whole genome shotgun (WGS) entry which is preliminary data.</text>
</comment>
<proteinExistence type="predicted"/>
<feature type="region of interest" description="Disordered" evidence="1">
    <location>
        <begin position="69"/>
        <end position="178"/>
    </location>
</feature>
<feature type="region of interest" description="Disordered" evidence="1">
    <location>
        <begin position="44"/>
        <end position="63"/>
    </location>
</feature>
<evidence type="ECO:0000256" key="1">
    <source>
        <dbReference type="SAM" id="MobiDB-lite"/>
    </source>
</evidence>
<feature type="chain" id="PRO_5046470822" evidence="2">
    <location>
        <begin position="26"/>
        <end position="178"/>
    </location>
</feature>
<keyword evidence="4" id="KW-1185">Reference proteome</keyword>
<sequence length="178" mass="17580">MKKFWYLPVAAAVGAASLTAVLAQASAGPPPAVAPGVVVADVKSGSDTAKAEDSLSTPTPSARITAIPQQAAGETRVAAEPQTVAPVQITQNPPPQGLDDNGGLRAPGVSDDGASHDLGDDNGGLRAPGVSDDSGTHDLGDDNGGLRAPGVSDDSATHDLGDDNGSLREAGDDKGGDR</sequence>
<organism evidence="3 4">
    <name type="scientific">Pseudarthrobacter siccitolerans</name>
    <dbReference type="NCBI Taxonomy" id="861266"/>
    <lineage>
        <taxon>Bacteria</taxon>
        <taxon>Bacillati</taxon>
        <taxon>Actinomycetota</taxon>
        <taxon>Actinomycetes</taxon>
        <taxon>Micrococcales</taxon>
        <taxon>Micrococcaceae</taxon>
        <taxon>Pseudarthrobacter</taxon>
    </lineage>
</organism>
<keyword evidence="2" id="KW-0732">Signal</keyword>
<protein>
    <submittedName>
        <fullName evidence="3">Uncharacterized protein</fullName>
    </submittedName>
</protein>
<reference evidence="3 4" key="1">
    <citation type="submission" date="2023-07" db="EMBL/GenBank/DDBJ databases">
        <title>Comparative genomics of wheat-associated soil bacteria to identify genetic determinants of phenazine resistance.</title>
        <authorList>
            <person name="Mouncey N."/>
        </authorList>
    </citation>
    <scope>NUCLEOTIDE SEQUENCE [LARGE SCALE GENOMIC DNA]</scope>
    <source>
        <strain evidence="3 4">W1I3</strain>
    </source>
</reference>
<dbReference type="RefSeq" id="WP_306635145.1">
    <property type="nucleotide sequence ID" value="NZ_JAUSXB010000001.1"/>
</dbReference>
<feature type="compositionally biased region" description="Basic and acidic residues" evidence="1">
    <location>
        <begin position="155"/>
        <end position="178"/>
    </location>
</feature>
<accession>A0ABU0PKY5</accession>
<gene>
    <name evidence="3" type="ORF">QFZ36_001487</name>
</gene>